<comment type="caution">
    <text evidence="9">The sequence shown here is derived from an EMBL/GenBank/DDBJ whole genome shotgun (WGS) entry which is preliminary data.</text>
</comment>
<dbReference type="Pfam" id="PF09309">
    <property type="entry name" value="FCP1_C"/>
    <property type="match status" value="1"/>
</dbReference>
<evidence type="ECO:0000256" key="2">
    <source>
        <dbReference type="ARBA" id="ARBA00013081"/>
    </source>
</evidence>
<dbReference type="AlphaFoldDB" id="A0A643CFR4"/>
<dbReference type="InterPro" id="IPR023214">
    <property type="entry name" value="HAD_sf"/>
</dbReference>
<dbReference type="SUPFAM" id="SSF56784">
    <property type="entry name" value="HAD-like"/>
    <property type="match status" value="1"/>
</dbReference>
<sequence>MLHTRLRPHCKGFLEKIAKLYELHVFTFGSRLYAHTIAGFLDPEKKLFSHRILSRDECIDPFSKTGNLREDGPAAFPDRQGLLPTTLFHPTPVHPKAPPGPEVRIYDASTGKLIRKGAAGPGPPGSLPVHAELSSF</sequence>
<dbReference type="GO" id="GO:0005634">
    <property type="term" value="C:nucleus"/>
    <property type="evidence" value="ECO:0007669"/>
    <property type="project" value="UniProtKB-SubCell"/>
</dbReference>
<comment type="catalytic activity">
    <reaction evidence="6">
        <text>O-phospho-L-threonyl-[protein] + H2O = L-threonyl-[protein] + phosphate</text>
        <dbReference type="Rhea" id="RHEA:47004"/>
        <dbReference type="Rhea" id="RHEA-COMP:11060"/>
        <dbReference type="Rhea" id="RHEA-COMP:11605"/>
        <dbReference type="ChEBI" id="CHEBI:15377"/>
        <dbReference type="ChEBI" id="CHEBI:30013"/>
        <dbReference type="ChEBI" id="CHEBI:43474"/>
        <dbReference type="ChEBI" id="CHEBI:61977"/>
        <dbReference type="EC" id="3.1.3.16"/>
    </reaction>
</comment>
<dbReference type="PANTHER" id="PTHR23081:SF36">
    <property type="entry name" value="RNA POLYMERASE II SUBUNIT A C-TERMINAL DOMAIN PHOSPHATASE"/>
    <property type="match status" value="1"/>
</dbReference>
<gene>
    <name evidence="9" type="ORF">E2I00_017664</name>
</gene>
<keyword evidence="3" id="KW-0378">Hydrolase</keyword>
<evidence type="ECO:0000256" key="1">
    <source>
        <dbReference type="ARBA" id="ARBA00004123"/>
    </source>
</evidence>
<feature type="region of interest" description="Disordered" evidence="7">
    <location>
        <begin position="116"/>
        <end position="136"/>
    </location>
</feature>
<dbReference type="Proteomes" id="UP000437017">
    <property type="component" value="Unassembled WGS sequence"/>
</dbReference>
<comment type="subcellular location">
    <subcellularLocation>
        <location evidence="1">Nucleus</location>
    </subcellularLocation>
</comment>
<reference evidence="9 10" key="1">
    <citation type="journal article" date="2019" name="PLoS ONE">
        <title>Genomic analyses reveal an absence of contemporary introgressive admixture between fin whales and blue whales, despite known hybrids.</title>
        <authorList>
            <person name="Westbury M.V."/>
            <person name="Petersen B."/>
            <person name="Lorenzen E.D."/>
        </authorList>
    </citation>
    <scope>NUCLEOTIDE SEQUENCE [LARGE SCALE GENOMIC DNA]</scope>
    <source>
        <strain evidence="9">FinWhale-01</strain>
    </source>
</reference>
<dbReference type="Pfam" id="PF03031">
    <property type="entry name" value="NIF"/>
    <property type="match status" value="1"/>
</dbReference>
<evidence type="ECO:0000313" key="10">
    <source>
        <dbReference type="Proteomes" id="UP000437017"/>
    </source>
</evidence>
<dbReference type="EMBL" id="SGJD01001637">
    <property type="protein sequence ID" value="KAB0398999.1"/>
    <property type="molecule type" value="Genomic_DNA"/>
</dbReference>
<keyword evidence="10" id="KW-1185">Reference proteome</keyword>
<dbReference type="InterPro" id="IPR004274">
    <property type="entry name" value="FCP1_dom"/>
</dbReference>
<organism evidence="9 10">
    <name type="scientific">Balaenoptera physalus</name>
    <name type="common">Fin whale</name>
    <name type="synonym">Balaena physalus</name>
    <dbReference type="NCBI Taxonomy" id="9770"/>
    <lineage>
        <taxon>Eukaryota</taxon>
        <taxon>Metazoa</taxon>
        <taxon>Chordata</taxon>
        <taxon>Craniata</taxon>
        <taxon>Vertebrata</taxon>
        <taxon>Euteleostomi</taxon>
        <taxon>Mammalia</taxon>
        <taxon>Eutheria</taxon>
        <taxon>Laurasiatheria</taxon>
        <taxon>Artiodactyla</taxon>
        <taxon>Whippomorpha</taxon>
        <taxon>Cetacea</taxon>
        <taxon>Mysticeti</taxon>
        <taxon>Balaenopteridae</taxon>
        <taxon>Balaenoptera</taxon>
    </lineage>
</organism>
<evidence type="ECO:0000256" key="7">
    <source>
        <dbReference type="SAM" id="MobiDB-lite"/>
    </source>
</evidence>
<feature type="domain" description="FCP1 homology" evidence="8">
    <location>
        <begin position="1"/>
        <end position="136"/>
    </location>
</feature>
<evidence type="ECO:0000313" key="9">
    <source>
        <dbReference type="EMBL" id="KAB0398999.1"/>
    </source>
</evidence>
<evidence type="ECO:0000256" key="6">
    <source>
        <dbReference type="ARBA" id="ARBA00048336"/>
    </source>
</evidence>
<dbReference type="SMART" id="SM00577">
    <property type="entry name" value="CPDc"/>
    <property type="match status" value="1"/>
</dbReference>
<dbReference type="GO" id="GO:0008420">
    <property type="term" value="F:RNA polymerase II CTD heptapeptide repeat phosphatase activity"/>
    <property type="evidence" value="ECO:0007669"/>
    <property type="project" value="InterPro"/>
</dbReference>
<comment type="catalytic activity">
    <reaction evidence="5">
        <text>O-phospho-L-seryl-[protein] + H2O = L-seryl-[protein] + phosphate</text>
        <dbReference type="Rhea" id="RHEA:20629"/>
        <dbReference type="Rhea" id="RHEA-COMP:9863"/>
        <dbReference type="Rhea" id="RHEA-COMP:11604"/>
        <dbReference type="ChEBI" id="CHEBI:15377"/>
        <dbReference type="ChEBI" id="CHEBI:29999"/>
        <dbReference type="ChEBI" id="CHEBI:43474"/>
        <dbReference type="ChEBI" id="CHEBI:83421"/>
        <dbReference type="EC" id="3.1.3.16"/>
    </reaction>
</comment>
<dbReference type="Gene3D" id="3.40.50.1000">
    <property type="entry name" value="HAD superfamily/HAD-like"/>
    <property type="match status" value="1"/>
</dbReference>
<dbReference type="InterPro" id="IPR039189">
    <property type="entry name" value="Fcp1"/>
</dbReference>
<dbReference type="OrthoDB" id="10249888at2759"/>
<feature type="non-terminal residue" evidence="9">
    <location>
        <position position="136"/>
    </location>
</feature>
<dbReference type="InterPro" id="IPR036412">
    <property type="entry name" value="HAD-like_sf"/>
</dbReference>
<proteinExistence type="predicted"/>
<evidence type="ECO:0000256" key="5">
    <source>
        <dbReference type="ARBA" id="ARBA00047761"/>
    </source>
</evidence>
<evidence type="ECO:0000256" key="4">
    <source>
        <dbReference type="ARBA" id="ARBA00023242"/>
    </source>
</evidence>
<accession>A0A643CFR4</accession>
<dbReference type="InterPro" id="IPR015388">
    <property type="entry name" value="FCP1_C"/>
</dbReference>
<name>A0A643CFR4_BALPH</name>
<evidence type="ECO:0000256" key="3">
    <source>
        <dbReference type="ARBA" id="ARBA00022801"/>
    </source>
</evidence>
<dbReference type="PANTHER" id="PTHR23081">
    <property type="entry name" value="RNA POLYMERASE II CTD PHOSPHATASE"/>
    <property type="match status" value="1"/>
</dbReference>
<dbReference type="EC" id="3.1.3.16" evidence="2"/>
<protein>
    <recommendedName>
        <fullName evidence="2">protein-serine/threonine phosphatase</fullName>
        <ecNumber evidence="2">3.1.3.16</ecNumber>
    </recommendedName>
</protein>
<dbReference type="PROSITE" id="PS50969">
    <property type="entry name" value="FCP1"/>
    <property type="match status" value="1"/>
</dbReference>
<evidence type="ECO:0000259" key="8">
    <source>
        <dbReference type="PROSITE" id="PS50969"/>
    </source>
</evidence>
<dbReference type="CDD" id="cd07521">
    <property type="entry name" value="HAD_FCP1-like"/>
    <property type="match status" value="1"/>
</dbReference>
<keyword evidence="4" id="KW-0539">Nucleus</keyword>